<accession>A0ABR7DM72</accession>
<keyword evidence="2" id="KW-1185">Reference proteome</keyword>
<evidence type="ECO:0000313" key="2">
    <source>
        <dbReference type="Proteomes" id="UP000651475"/>
    </source>
</evidence>
<name>A0ABR7DM72_9BACT</name>
<organism evidence="1 2">
    <name type="scientific">Parabacteroides hominis</name>
    <dbReference type="NCBI Taxonomy" id="2763057"/>
    <lineage>
        <taxon>Bacteria</taxon>
        <taxon>Pseudomonadati</taxon>
        <taxon>Bacteroidota</taxon>
        <taxon>Bacteroidia</taxon>
        <taxon>Bacteroidales</taxon>
        <taxon>Tannerellaceae</taxon>
        <taxon>Parabacteroides</taxon>
    </lineage>
</organism>
<proteinExistence type="predicted"/>
<protein>
    <submittedName>
        <fullName evidence="1">Uncharacterized protein</fullName>
    </submittedName>
</protein>
<dbReference type="EMBL" id="JACOOJ010000009">
    <property type="protein sequence ID" value="MBC5632536.1"/>
    <property type="molecule type" value="Genomic_DNA"/>
</dbReference>
<reference evidence="1 2" key="1">
    <citation type="submission" date="2020-08" db="EMBL/GenBank/DDBJ databases">
        <title>Genome public.</title>
        <authorList>
            <person name="Liu C."/>
            <person name="Sun Q."/>
        </authorList>
    </citation>
    <scope>NUCLEOTIDE SEQUENCE [LARGE SCALE GENOMIC DNA]</scope>
    <source>
        <strain evidence="1 2">NSJ-79</strain>
    </source>
</reference>
<dbReference type="RefSeq" id="WP_186929298.1">
    <property type="nucleotide sequence ID" value="NZ_JACOOJ010000009.1"/>
</dbReference>
<sequence length="191" mass="21062">MKIMNVTKDKLQNLIYGFLAIAAVAIATGCSNDDDDNGDDIISDKVVASASYTLDLSYTEDQLALFDISAEYTSPKGEKVTEPITKEWSKTVKFDAFPSTFTLVVTQKLKEGVELTKESYKIGSKKIETVKVLYADGSEAYNKLSGSDNNPAYSLGADKIEQYAEKKREDHNISFTISLNEDKSNVVITNN</sequence>
<evidence type="ECO:0000313" key="1">
    <source>
        <dbReference type="EMBL" id="MBC5632536.1"/>
    </source>
</evidence>
<dbReference type="Proteomes" id="UP000651475">
    <property type="component" value="Unassembled WGS sequence"/>
</dbReference>
<comment type="caution">
    <text evidence="1">The sequence shown here is derived from an EMBL/GenBank/DDBJ whole genome shotgun (WGS) entry which is preliminary data.</text>
</comment>
<gene>
    <name evidence="1" type="ORF">H8S65_07115</name>
</gene>
<dbReference type="PROSITE" id="PS51257">
    <property type="entry name" value="PROKAR_LIPOPROTEIN"/>
    <property type="match status" value="1"/>
</dbReference>